<dbReference type="AlphaFoldDB" id="A0A6P1CFG1"/>
<dbReference type="Proteomes" id="UP000471190">
    <property type="component" value="Unassembled WGS sequence"/>
</dbReference>
<proteinExistence type="predicted"/>
<dbReference type="RefSeq" id="WP_004118259.1">
    <property type="nucleotide sequence ID" value="NZ_JAADZA010000056.1"/>
</dbReference>
<protein>
    <submittedName>
        <fullName evidence="2">Uncharacterized protein</fullName>
    </submittedName>
</protein>
<sequence>MVADETGDEEMQMPERAKRMGANINTLVGILSIASSVGMGVWVTANKSRDIEDLQGWRKDFIVQTEANSARVDQRLQAIETRQSTAEGDIKTLGFRMSASEQSVGSVLASIKDLTSSVNELNGM</sequence>
<keyword evidence="2" id="KW-0614">Plasmid</keyword>
<comment type="caution">
    <text evidence="2">The sequence shown here is derived from an EMBL/GenBank/DDBJ whole genome shotgun (WGS) entry which is preliminary data.</text>
</comment>
<evidence type="ECO:0000313" key="3">
    <source>
        <dbReference type="Proteomes" id="UP000471190"/>
    </source>
</evidence>
<keyword evidence="1" id="KW-0812">Transmembrane</keyword>
<geneLocation type="plasmid" evidence="2">
    <name>pA12b</name>
</geneLocation>
<dbReference type="GeneID" id="32531236"/>
<dbReference type="Gene3D" id="1.20.5.340">
    <property type="match status" value="1"/>
</dbReference>
<name>A0A6P1CFG1_RHITR</name>
<keyword evidence="1" id="KW-1133">Transmembrane helix</keyword>
<evidence type="ECO:0000313" key="2">
    <source>
        <dbReference type="EMBL" id="NEV14882.1"/>
    </source>
</evidence>
<feature type="transmembrane region" description="Helical" evidence="1">
    <location>
        <begin position="21"/>
        <end position="43"/>
    </location>
</feature>
<evidence type="ECO:0000256" key="1">
    <source>
        <dbReference type="SAM" id="Phobius"/>
    </source>
</evidence>
<accession>A0A6P1CFG1</accession>
<keyword evidence="1" id="KW-0472">Membrane</keyword>
<organism evidence="2 3">
    <name type="scientific">Rhizobium tropici</name>
    <dbReference type="NCBI Taxonomy" id="398"/>
    <lineage>
        <taxon>Bacteria</taxon>
        <taxon>Pseudomonadati</taxon>
        <taxon>Pseudomonadota</taxon>
        <taxon>Alphaproteobacteria</taxon>
        <taxon>Hyphomicrobiales</taxon>
        <taxon>Rhizobiaceae</taxon>
        <taxon>Rhizobium/Agrobacterium group</taxon>
        <taxon>Rhizobium</taxon>
    </lineage>
</organism>
<reference evidence="2 3" key="1">
    <citation type="submission" date="2020-02" db="EMBL/GenBank/DDBJ databases">
        <title>Draft genome sequence of Rhizobium tropici.</title>
        <authorList>
            <person name="Khayi S."/>
            <person name="Jemo M."/>
        </authorList>
    </citation>
    <scope>NUCLEOTIDE SEQUENCE [LARGE SCALE GENOMIC DNA]</scope>
    <source>
        <strain evidence="2 3">A12</strain>
        <plasmid evidence="2">pA12b</plasmid>
    </source>
</reference>
<gene>
    <name evidence="2" type="ORF">GXW80_28295</name>
</gene>
<dbReference type="EMBL" id="JAADZA010000056">
    <property type="protein sequence ID" value="NEV14882.1"/>
    <property type="molecule type" value="Genomic_DNA"/>
</dbReference>